<keyword evidence="13" id="KW-1185">Reference proteome</keyword>
<feature type="domain" description="Lumazine-binding" evidence="11">
    <location>
        <begin position="97"/>
        <end position="193"/>
    </location>
</feature>
<evidence type="ECO:0000256" key="4">
    <source>
        <dbReference type="ARBA" id="ARBA00012827"/>
    </source>
</evidence>
<dbReference type="InterPro" id="IPR017938">
    <property type="entry name" value="Riboflavin_synthase-like_b-brl"/>
</dbReference>
<feature type="repeat" description="Lumazine-binding" evidence="10">
    <location>
        <begin position="97"/>
        <end position="193"/>
    </location>
</feature>
<dbReference type="PROSITE" id="PS51177">
    <property type="entry name" value="LUMAZINE_BIND"/>
    <property type="match status" value="2"/>
</dbReference>
<evidence type="ECO:0000256" key="7">
    <source>
        <dbReference type="ARBA" id="ARBA00022679"/>
    </source>
</evidence>
<dbReference type="FunFam" id="2.40.30.20:FF:000014">
    <property type="entry name" value="Riboflavin synthase, alpha subunit"/>
    <property type="match status" value="1"/>
</dbReference>
<dbReference type="InterPro" id="IPR026017">
    <property type="entry name" value="Lumazine-bd_dom"/>
</dbReference>
<dbReference type="PANTHER" id="PTHR21098:SF12">
    <property type="entry name" value="RIBOFLAVIN SYNTHASE"/>
    <property type="match status" value="1"/>
</dbReference>
<evidence type="ECO:0000256" key="6">
    <source>
        <dbReference type="ARBA" id="ARBA00022619"/>
    </source>
</evidence>
<dbReference type="InterPro" id="IPR023366">
    <property type="entry name" value="ATP_synth_asu-like_sf"/>
</dbReference>
<evidence type="ECO:0000256" key="10">
    <source>
        <dbReference type="PROSITE-ProRule" id="PRU00524"/>
    </source>
</evidence>
<keyword evidence="8" id="KW-0677">Repeat</keyword>
<dbReference type="FunFam" id="2.40.30.20:FF:000004">
    <property type="entry name" value="Riboflavin synthase, alpha subunit"/>
    <property type="match status" value="1"/>
</dbReference>
<dbReference type="Gene3D" id="2.40.30.20">
    <property type="match status" value="2"/>
</dbReference>
<feature type="domain" description="Lumazine-binding" evidence="11">
    <location>
        <begin position="1"/>
        <end position="96"/>
    </location>
</feature>
<dbReference type="EMBL" id="CP059066">
    <property type="protein sequence ID" value="QSQ09123.1"/>
    <property type="molecule type" value="Genomic_DNA"/>
</dbReference>
<dbReference type="EC" id="2.5.1.9" evidence="4 9"/>
<evidence type="ECO:0000256" key="1">
    <source>
        <dbReference type="ARBA" id="ARBA00000968"/>
    </source>
</evidence>
<evidence type="ECO:0000256" key="2">
    <source>
        <dbReference type="ARBA" id="ARBA00002803"/>
    </source>
</evidence>
<evidence type="ECO:0000256" key="5">
    <source>
        <dbReference type="ARBA" id="ARBA00013950"/>
    </source>
</evidence>
<dbReference type="PANTHER" id="PTHR21098">
    <property type="entry name" value="RIBOFLAVIN SYNTHASE ALPHA CHAIN"/>
    <property type="match status" value="1"/>
</dbReference>
<gene>
    <name evidence="12" type="primary">ribE</name>
    <name evidence="12" type="ORF">H0A61_01482</name>
</gene>
<comment type="function">
    <text evidence="2">Catalyzes the dismutation of two molecules of 6,7-dimethyl-8-ribityllumazine, resulting in the formation of riboflavin and 5-amino-6-(D-ribitylamino)uracil.</text>
</comment>
<reference evidence="12" key="1">
    <citation type="submission" date="2020-07" db="EMBL/GenBank/DDBJ databases">
        <title>Koleobacter methoxysyntrophicus gen. nov., sp. nov., a novel anaerobic bacterium isolated from deep subsurface oil field and proposal of Koleobacterales ord. nov. in the phylum Firmicutes.</title>
        <authorList>
            <person name="Sakamoto S."/>
            <person name="Tamaki H."/>
        </authorList>
    </citation>
    <scope>NUCLEOTIDE SEQUENCE</scope>
    <source>
        <strain evidence="12">NRmbB1</strain>
    </source>
</reference>
<dbReference type="NCBIfam" id="TIGR00187">
    <property type="entry name" value="ribE"/>
    <property type="match status" value="1"/>
</dbReference>
<evidence type="ECO:0000256" key="3">
    <source>
        <dbReference type="ARBA" id="ARBA00004887"/>
    </source>
</evidence>
<feature type="repeat" description="Lumazine-binding" evidence="10">
    <location>
        <begin position="1"/>
        <end position="96"/>
    </location>
</feature>
<dbReference type="NCBIfam" id="NF006767">
    <property type="entry name" value="PRK09289.1"/>
    <property type="match status" value="1"/>
</dbReference>
<dbReference type="GO" id="GO:0009231">
    <property type="term" value="P:riboflavin biosynthetic process"/>
    <property type="evidence" value="ECO:0007669"/>
    <property type="project" value="UniProtKB-KW"/>
</dbReference>
<name>A0A8A0RLJ8_9FIRM</name>
<dbReference type="NCBIfam" id="NF009566">
    <property type="entry name" value="PRK13020.1"/>
    <property type="match status" value="1"/>
</dbReference>
<organism evidence="12 13">
    <name type="scientific">Koleobacter methoxysyntrophicus</name>
    <dbReference type="NCBI Taxonomy" id="2751313"/>
    <lineage>
        <taxon>Bacteria</taxon>
        <taxon>Bacillati</taxon>
        <taxon>Bacillota</taxon>
        <taxon>Clostridia</taxon>
        <taxon>Koleobacterales</taxon>
        <taxon>Koleobacteraceae</taxon>
        <taxon>Koleobacter</taxon>
    </lineage>
</organism>
<keyword evidence="6" id="KW-0686">Riboflavin biosynthesis</keyword>
<evidence type="ECO:0000256" key="8">
    <source>
        <dbReference type="ARBA" id="ARBA00022737"/>
    </source>
</evidence>
<evidence type="ECO:0000313" key="13">
    <source>
        <dbReference type="Proteomes" id="UP000662904"/>
    </source>
</evidence>
<dbReference type="SUPFAM" id="SSF63380">
    <property type="entry name" value="Riboflavin synthase domain-like"/>
    <property type="match status" value="2"/>
</dbReference>
<dbReference type="CDD" id="cd00402">
    <property type="entry name" value="Riboflavin_synthase_like"/>
    <property type="match status" value="1"/>
</dbReference>
<dbReference type="PIRSF" id="PIRSF000498">
    <property type="entry name" value="Riboflavin_syn_A"/>
    <property type="match status" value="1"/>
</dbReference>
<evidence type="ECO:0000256" key="9">
    <source>
        <dbReference type="NCBIfam" id="TIGR00187"/>
    </source>
</evidence>
<evidence type="ECO:0000313" key="12">
    <source>
        <dbReference type="EMBL" id="QSQ09123.1"/>
    </source>
</evidence>
<dbReference type="RefSeq" id="WP_206709312.1">
    <property type="nucleotide sequence ID" value="NZ_CP059066.1"/>
</dbReference>
<dbReference type="Proteomes" id="UP000662904">
    <property type="component" value="Chromosome"/>
</dbReference>
<dbReference type="KEGG" id="kme:H0A61_01482"/>
<comment type="pathway">
    <text evidence="3">Cofactor biosynthesis; riboflavin biosynthesis; riboflavin from 2-hydroxy-3-oxobutyl phosphate and 5-amino-6-(D-ribitylamino)uracil: step 2/2.</text>
</comment>
<accession>A0A8A0RLJ8</accession>
<dbReference type="InterPro" id="IPR001783">
    <property type="entry name" value="Lumazine-bd"/>
</dbReference>
<dbReference type="AlphaFoldDB" id="A0A8A0RLJ8"/>
<dbReference type="GO" id="GO:0004746">
    <property type="term" value="F:riboflavin synthase activity"/>
    <property type="evidence" value="ECO:0007669"/>
    <property type="project" value="UniProtKB-UniRule"/>
</dbReference>
<comment type="catalytic activity">
    <reaction evidence="1">
        <text>2 6,7-dimethyl-8-(1-D-ribityl)lumazine + H(+) = 5-amino-6-(D-ribitylamino)uracil + riboflavin</text>
        <dbReference type="Rhea" id="RHEA:20772"/>
        <dbReference type="ChEBI" id="CHEBI:15378"/>
        <dbReference type="ChEBI" id="CHEBI:15934"/>
        <dbReference type="ChEBI" id="CHEBI:57986"/>
        <dbReference type="ChEBI" id="CHEBI:58201"/>
        <dbReference type="EC" id="2.5.1.9"/>
    </reaction>
</comment>
<proteinExistence type="predicted"/>
<keyword evidence="7 12" id="KW-0808">Transferase</keyword>
<dbReference type="Pfam" id="PF00677">
    <property type="entry name" value="Lum_binding"/>
    <property type="match status" value="2"/>
</dbReference>
<sequence length="218" mass="24035">MFTGIIEEIGKIKSIKKSGDGASIVIEARKVLEDVKLGDSIAVNGVCLTVNHFNHNSFTVDVMAETMRRSNLKNLKAGDLVNLERAVAVGARLGGHLVSGHIDDVGIIRQYEKEDNAVWVTIEPPPQLLKYIIHKGSIAVDGISLTVAYVDDRIFKVSIIPHTRDETTLIDKGVGQLVNLECDMIGKYIEKLIKTGMEEKQGKKGITMEFLAQYGFDR</sequence>
<evidence type="ECO:0000259" key="11">
    <source>
        <dbReference type="PROSITE" id="PS51177"/>
    </source>
</evidence>
<protein>
    <recommendedName>
        <fullName evidence="5 9">Riboflavin synthase</fullName>
        <ecNumber evidence="4 9">2.5.1.9</ecNumber>
    </recommendedName>
</protein>